<keyword evidence="2" id="KW-0521">NADP</keyword>
<dbReference type="Pfam" id="PF13561">
    <property type="entry name" value="adh_short_C2"/>
    <property type="match status" value="1"/>
</dbReference>
<dbReference type="Proteomes" id="UP001050691">
    <property type="component" value="Unassembled WGS sequence"/>
</dbReference>
<evidence type="ECO:0000256" key="2">
    <source>
        <dbReference type="ARBA" id="ARBA00022857"/>
    </source>
</evidence>
<dbReference type="FunFam" id="3.40.50.720:FF:000084">
    <property type="entry name" value="Short-chain dehydrogenase reductase"/>
    <property type="match status" value="1"/>
</dbReference>
<evidence type="ECO:0000313" key="4">
    <source>
        <dbReference type="Proteomes" id="UP001050691"/>
    </source>
</evidence>
<comment type="similarity">
    <text evidence="1">Belongs to the short-chain dehydrogenases/reductases (SDR) family.</text>
</comment>
<keyword evidence="4" id="KW-1185">Reference proteome</keyword>
<protein>
    <submittedName>
        <fullName evidence="3">Uncharacterized protein</fullName>
    </submittedName>
</protein>
<reference evidence="3" key="1">
    <citation type="submission" date="2021-10" db="EMBL/GenBank/DDBJ databases">
        <title>De novo Genome Assembly of Clathrus columnatus (Basidiomycota, Fungi) Using Illumina and Nanopore Sequence Data.</title>
        <authorList>
            <person name="Ogiso-Tanaka E."/>
            <person name="Itagaki H."/>
            <person name="Hosoya T."/>
            <person name="Hosaka K."/>
        </authorList>
    </citation>
    <scope>NUCLEOTIDE SEQUENCE</scope>
    <source>
        <strain evidence="3">MO-923</strain>
    </source>
</reference>
<dbReference type="PRINTS" id="PR00080">
    <property type="entry name" value="SDRFAMILY"/>
</dbReference>
<gene>
    <name evidence="3" type="ORF">Clacol_010533</name>
</gene>
<dbReference type="SUPFAM" id="SSF51735">
    <property type="entry name" value="NAD(P)-binding Rossmann-fold domains"/>
    <property type="match status" value="1"/>
</dbReference>
<dbReference type="InterPro" id="IPR002347">
    <property type="entry name" value="SDR_fam"/>
</dbReference>
<evidence type="ECO:0000313" key="3">
    <source>
        <dbReference type="EMBL" id="GJJ16237.1"/>
    </source>
</evidence>
<comment type="caution">
    <text evidence="3">The sequence shown here is derived from an EMBL/GenBank/DDBJ whole genome shotgun (WGS) entry which is preliminary data.</text>
</comment>
<proteinExistence type="inferred from homology"/>
<dbReference type="Gene3D" id="3.40.50.720">
    <property type="entry name" value="NAD(P)-binding Rossmann-like Domain"/>
    <property type="match status" value="1"/>
</dbReference>
<dbReference type="EMBL" id="BPWL01000016">
    <property type="protein sequence ID" value="GJJ16237.1"/>
    <property type="molecule type" value="Genomic_DNA"/>
</dbReference>
<dbReference type="InterPro" id="IPR036291">
    <property type="entry name" value="NAD(P)-bd_dom_sf"/>
</dbReference>
<dbReference type="PANTHER" id="PTHR42760">
    <property type="entry name" value="SHORT-CHAIN DEHYDROGENASES/REDUCTASES FAMILY MEMBER"/>
    <property type="match status" value="1"/>
</dbReference>
<dbReference type="PRINTS" id="PR00081">
    <property type="entry name" value="GDHRDH"/>
</dbReference>
<accession>A0AAV5AQY3</accession>
<name>A0AAV5AQY3_9AGAM</name>
<dbReference type="PROSITE" id="PS00061">
    <property type="entry name" value="ADH_SHORT"/>
    <property type="match status" value="1"/>
</dbReference>
<dbReference type="PANTHER" id="PTHR42760:SF121">
    <property type="entry name" value="3-OXOACYL-(ACYL-CARRIER-PROTEIN) REDUCTASE"/>
    <property type="match status" value="1"/>
</dbReference>
<sequence>MGSTKGAAIVTGAAQGLGKAIALRLARDGFNVALYDLPCKSSELKRVSDGIRAAGRQATVVLGDVTDEVSIKGLVDKTVIELGPLRVMVANAGIIKPGTKFMDVQCKDFQTVLSVNLLGVFLCYREAARQMSKQGGWGRIIGASSIAGLTGVGSSPAYSASKAGVAGLTRVLATELKGTDITVNAYAPGAINTPMAQASVQIDEKLSEEDKLEKLSERPDKIGLRVGDPDDVAGLVSYLASEESRFMTGQILQINGGSS</sequence>
<dbReference type="GO" id="GO:0006633">
    <property type="term" value="P:fatty acid biosynthetic process"/>
    <property type="evidence" value="ECO:0007669"/>
    <property type="project" value="TreeGrafter"/>
</dbReference>
<evidence type="ECO:0000256" key="1">
    <source>
        <dbReference type="ARBA" id="ARBA00006484"/>
    </source>
</evidence>
<dbReference type="GO" id="GO:0016616">
    <property type="term" value="F:oxidoreductase activity, acting on the CH-OH group of donors, NAD or NADP as acceptor"/>
    <property type="evidence" value="ECO:0007669"/>
    <property type="project" value="TreeGrafter"/>
</dbReference>
<dbReference type="InterPro" id="IPR020904">
    <property type="entry name" value="Sc_DH/Rdtase_CS"/>
</dbReference>
<dbReference type="GO" id="GO:0048038">
    <property type="term" value="F:quinone binding"/>
    <property type="evidence" value="ECO:0007669"/>
    <property type="project" value="TreeGrafter"/>
</dbReference>
<organism evidence="3 4">
    <name type="scientific">Clathrus columnatus</name>
    <dbReference type="NCBI Taxonomy" id="1419009"/>
    <lineage>
        <taxon>Eukaryota</taxon>
        <taxon>Fungi</taxon>
        <taxon>Dikarya</taxon>
        <taxon>Basidiomycota</taxon>
        <taxon>Agaricomycotina</taxon>
        <taxon>Agaricomycetes</taxon>
        <taxon>Phallomycetidae</taxon>
        <taxon>Phallales</taxon>
        <taxon>Clathraceae</taxon>
        <taxon>Clathrus</taxon>
    </lineage>
</organism>
<dbReference type="AlphaFoldDB" id="A0AAV5AQY3"/>